<dbReference type="OrthoDB" id="2314520at2759"/>
<evidence type="ECO:0000256" key="5">
    <source>
        <dbReference type="ARBA" id="ARBA00022454"/>
    </source>
</evidence>
<dbReference type="InterPro" id="IPR042617">
    <property type="entry name" value="CTC1-like"/>
</dbReference>
<accession>A0A9N8Z8G6</accession>
<dbReference type="GO" id="GO:0003697">
    <property type="term" value="F:single-stranded DNA binding"/>
    <property type="evidence" value="ECO:0007669"/>
    <property type="project" value="InterPro"/>
</dbReference>
<dbReference type="Pfam" id="PF15489">
    <property type="entry name" value="CTC1"/>
    <property type="match status" value="1"/>
</dbReference>
<comment type="subcellular location">
    <subcellularLocation>
        <location evidence="2">Chromosome</location>
        <location evidence="2">Telomere</location>
    </subcellularLocation>
    <subcellularLocation>
        <location evidence="1">Nucleus</location>
    </subcellularLocation>
</comment>
<protein>
    <recommendedName>
        <fullName evidence="4">CST complex subunit CTC1</fullName>
    </recommendedName>
</protein>
<dbReference type="Proteomes" id="UP000789706">
    <property type="component" value="Unassembled WGS sequence"/>
</dbReference>
<evidence type="ECO:0000256" key="4">
    <source>
        <dbReference type="ARBA" id="ARBA00016175"/>
    </source>
</evidence>
<evidence type="ECO:0000256" key="1">
    <source>
        <dbReference type="ARBA" id="ARBA00004123"/>
    </source>
</evidence>
<reference evidence="9" key="1">
    <citation type="submission" date="2021-06" db="EMBL/GenBank/DDBJ databases">
        <authorList>
            <person name="Kallberg Y."/>
            <person name="Tangrot J."/>
            <person name="Rosling A."/>
        </authorList>
    </citation>
    <scope>NUCLEOTIDE SEQUENCE</scope>
    <source>
        <strain evidence="9">AZ414A</strain>
    </source>
</reference>
<organism evidence="9 10">
    <name type="scientific">Diversispora eburnea</name>
    <dbReference type="NCBI Taxonomy" id="1213867"/>
    <lineage>
        <taxon>Eukaryota</taxon>
        <taxon>Fungi</taxon>
        <taxon>Fungi incertae sedis</taxon>
        <taxon>Mucoromycota</taxon>
        <taxon>Glomeromycotina</taxon>
        <taxon>Glomeromycetes</taxon>
        <taxon>Diversisporales</taxon>
        <taxon>Diversisporaceae</taxon>
        <taxon>Diversispora</taxon>
    </lineage>
</organism>
<evidence type="ECO:0000313" key="9">
    <source>
        <dbReference type="EMBL" id="CAG8480858.1"/>
    </source>
</evidence>
<comment type="similarity">
    <text evidence="3">Belongs to the CTC1 family.</text>
</comment>
<dbReference type="PANTHER" id="PTHR14865:SF2">
    <property type="entry name" value="CST COMPLEX SUBUNIT CTC1"/>
    <property type="match status" value="1"/>
</dbReference>
<dbReference type="InterPro" id="IPR029156">
    <property type="entry name" value="CTC1"/>
</dbReference>
<evidence type="ECO:0000256" key="3">
    <source>
        <dbReference type="ARBA" id="ARBA00006332"/>
    </source>
</evidence>
<name>A0A9N8Z8G6_9GLOM</name>
<keyword evidence="5" id="KW-0158">Chromosome</keyword>
<keyword evidence="8" id="KW-0539">Nucleus</keyword>
<dbReference type="AlphaFoldDB" id="A0A9N8Z8G6"/>
<dbReference type="EMBL" id="CAJVPK010000239">
    <property type="protein sequence ID" value="CAG8480858.1"/>
    <property type="molecule type" value="Genomic_DNA"/>
</dbReference>
<evidence type="ECO:0000256" key="2">
    <source>
        <dbReference type="ARBA" id="ARBA00004574"/>
    </source>
</evidence>
<evidence type="ECO:0000256" key="8">
    <source>
        <dbReference type="ARBA" id="ARBA00023242"/>
    </source>
</evidence>
<dbReference type="PANTHER" id="PTHR14865">
    <property type="entry name" value="CST COMPLEX SUBUNIT CTC1"/>
    <property type="match status" value="1"/>
</dbReference>
<comment type="caution">
    <text evidence="9">The sequence shown here is derived from an EMBL/GenBank/DDBJ whole genome shotgun (WGS) entry which is preliminary data.</text>
</comment>
<evidence type="ECO:0000313" key="10">
    <source>
        <dbReference type="Proteomes" id="UP000789706"/>
    </source>
</evidence>
<keyword evidence="7" id="KW-0238">DNA-binding</keyword>
<keyword evidence="10" id="KW-1185">Reference proteome</keyword>
<sequence>MSDIYTVSQLLFLDSFTCSKIFSGKKLIGTFEIIKSDDIFPIGTIIFNDTTGRLACHFLEFQPRWISGTVLLTKWNYLLNKTTGNRISSNYLEVQEVQEVQELRTNSSLEYFPPQTSNKYLIGKVLIKSVLQYSNDKPVGCLLMLIDDQTHVHILFSGKEMIERYVMIIVGKTYLLTDLNMTNQISSIFPVFEFNPTFSNSFPINDKHSFDYLNPSNLFNNISIQSHSTNIIECSPIPFFTYKGTITCIIDNVLGVFILDSQYILHLGRYPYYNYLILPYRVGMTLLLHNVHAVSMKMDHDIWKLSARKHCPRLEDIKIIFVACFCSTIQICEFPSNKFCHYSITPRVISKFSLFHVDDSLTLLDLIWIQKVYYEILEKFPGEFDDSTLLGNPLGDYSSGRSSLLSQLFQRYRISDQYDQWQEWPLEFFNHRFGCRTCQSSDINKIKFITFSNFSKIIEKIENQSTTKVITQSEAEMKFIQLIGILEGNSNGMLQLRDHTGQIQAINISSVQKIQTYHLNNIWLVPEYEIVLENHQKPYIRFEIDKCFCFYVKPYPFLSELKSFIFRVSHIYPTKVDCPPELEFPNLSFKMRINIFPVLEIDNGTHNELPEKNTYVHLSGDFIRFLPAIHVGSTYEMTYNRNPEFWLKNFDNARIKSLQIEVNKNFEYSTYKDLIGHKFGPTILQLNEENKQTYIAREMKFLESNKILNISDLLYGDMKVGSIISIQGVLVSKEFRPTVHLPKFTRSPSFSNHLKGDAGHRDTSLLLRIRDTKTKDVIDTYIVSTARYIIPLGLIPGQPLILRKVIAKVSKIGIVYCCSLPTTNITLAGIPNDDRKMHHELDNIKLIDLFNRSAQKLCRIHCTITQIFNLSVEMICETCEQTFYDNSCPNGCTLFPPKFHVEGKFEVRDGTSKAIVLIKDEAGLQELLQLKDDRIQLIRKAAAQKKIVYHFNFNKNFDKLFNQVRAKIPICREIILYCWPIKRQSLKNNNFSIQTFHGIELKAAGIEEIIPESEAFNYLQNFKKKLNV</sequence>
<evidence type="ECO:0000256" key="7">
    <source>
        <dbReference type="ARBA" id="ARBA00023125"/>
    </source>
</evidence>
<dbReference type="GO" id="GO:0042162">
    <property type="term" value="F:telomeric DNA binding"/>
    <property type="evidence" value="ECO:0007669"/>
    <property type="project" value="TreeGrafter"/>
</dbReference>
<dbReference type="GO" id="GO:0010833">
    <property type="term" value="P:telomere maintenance via telomere lengthening"/>
    <property type="evidence" value="ECO:0007669"/>
    <property type="project" value="TreeGrafter"/>
</dbReference>
<proteinExistence type="inferred from homology"/>
<keyword evidence="6" id="KW-0779">Telomere</keyword>
<dbReference type="GO" id="GO:1990879">
    <property type="term" value="C:CST complex"/>
    <property type="evidence" value="ECO:0007669"/>
    <property type="project" value="TreeGrafter"/>
</dbReference>
<gene>
    <name evidence="9" type="ORF">DEBURN_LOCUS3653</name>
</gene>
<evidence type="ECO:0000256" key="6">
    <source>
        <dbReference type="ARBA" id="ARBA00022895"/>
    </source>
</evidence>
<dbReference type="GO" id="GO:0045740">
    <property type="term" value="P:positive regulation of DNA replication"/>
    <property type="evidence" value="ECO:0007669"/>
    <property type="project" value="TreeGrafter"/>
</dbReference>